<feature type="compositionally biased region" description="Low complexity" evidence="1">
    <location>
        <begin position="1"/>
        <end position="10"/>
    </location>
</feature>
<dbReference type="InterPro" id="IPR009060">
    <property type="entry name" value="UBA-like_sf"/>
</dbReference>
<evidence type="ECO:0000313" key="3">
    <source>
        <dbReference type="Proteomes" id="UP000324832"/>
    </source>
</evidence>
<organism evidence="2 3">
    <name type="scientific">Leptidea sinapis</name>
    <dbReference type="NCBI Taxonomy" id="189913"/>
    <lineage>
        <taxon>Eukaryota</taxon>
        <taxon>Metazoa</taxon>
        <taxon>Ecdysozoa</taxon>
        <taxon>Arthropoda</taxon>
        <taxon>Hexapoda</taxon>
        <taxon>Insecta</taxon>
        <taxon>Pterygota</taxon>
        <taxon>Neoptera</taxon>
        <taxon>Endopterygota</taxon>
        <taxon>Lepidoptera</taxon>
        <taxon>Glossata</taxon>
        <taxon>Ditrysia</taxon>
        <taxon>Papilionoidea</taxon>
        <taxon>Pieridae</taxon>
        <taxon>Dismorphiinae</taxon>
        <taxon>Leptidea</taxon>
    </lineage>
</organism>
<name>A0A5E4QE91_9NEOP</name>
<dbReference type="EMBL" id="FZQP02002448">
    <property type="protein sequence ID" value="VVC95786.1"/>
    <property type="molecule type" value="Genomic_DNA"/>
</dbReference>
<feature type="region of interest" description="Disordered" evidence="1">
    <location>
        <begin position="1"/>
        <end position="48"/>
    </location>
</feature>
<evidence type="ECO:0000313" key="2">
    <source>
        <dbReference type="EMBL" id="VVC95786.1"/>
    </source>
</evidence>
<proteinExistence type="predicted"/>
<protein>
    <submittedName>
        <fullName evidence="2">Uncharacterized protein</fullName>
    </submittedName>
</protein>
<sequence length="111" mass="12531">MSLGARATKGGAKGKEGKQLDKGKNTDKPQIKEKAKPQATTEQLRMANMIDRKEDVDVRRMEEVCSALHDTDNDMDAACNLLLEDCQRIQPRDARSRSGPRPRKLQFFFTP</sequence>
<accession>A0A5E4QE91</accession>
<dbReference type="Proteomes" id="UP000324832">
    <property type="component" value="Unassembled WGS sequence"/>
</dbReference>
<dbReference type="AlphaFoldDB" id="A0A5E4QE91"/>
<dbReference type="SUPFAM" id="SSF46934">
    <property type="entry name" value="UBA-like"/>
    <property type="match status" value="1"/>
</dbReference>
<reference evidence="2 3" key="1">
    <citation type="submission" date="2017-07" db="EMBL/GenBank/DDBJ databases">
        <authorList>
            <person name="Talla V."/>
            <person name="Backstrom N."/>
        </authorList>
    </citation>
    <scope>NUCLEOTIDE SEQUENCE [LARGE SCALE GENOMIC DNA]</scope>
</reference>
<dbReference type="Gene3D" id="1.10.8.10">
    <property type="entry name" value="DNA helicase RuvA subunit, C-terminal domain"/>
    <property type="match status" value="1"/>
</dbReference>
<evidence type="ECO:0000256" key="1">
    <source>
        <dbReference type="SAM" id="MobiDB-lite"/>
    </source>
</evidence>
<feature type="compositionally biased region" description="Basic and acidic residues" evidence="1">
    <location>
        <begin position="13"/>
        <end position="36"/>
    </location>
</feature>
<gene>
    <name evidence="2" type="ORF">LSINAPIS_LOCUS7428</name>
</gene>
<keyword evidence="3" id="KW-1185">Reference proteome</keyword>
<feature type="region of interest" description="Disordered" evidence="1">
    <location>
        <begin position="91"/>
        <end position="111"/>
    </location>
</feature>